<keyword evidence="2" id="KW-1185">Reference proteome</keyword>
<dbReference type="RefSeq" id="WP_061802887.1">
    <property type="nucleotide sequence ID" value="NZ_FOXX01000019.1"/>
</dbReference>
<gene>
    <name evidence="1" type="ORF">SAMN02745910_04664</name>
</gene>
<name>A0A1I6C026_9BACI</name>
<sequence length="248" mass="28999">MQRELMALSVNAVSIDKFHGHVPIRHRSKKIRDYLKNMKIDEQIEKINEEVNTIFYPVRLTKGERNKLEKIVHENCSRGNMITTKDVMTHIINAINSKPMNEREIVHTSFRLDTKQYERLSFLLKGEFINISIEEFIMNEYKQPDDSFILHHSPNPEDVKTVPLHLDKKVVERIDEIGHNISQAHNRTLTRVKIVRDIINQMVNKLESEDPEVMYLQERITADIHSLVSLGGEEALTEIVQQIEKLKS</sequence>
<evidence type="ECO:0000313" key="2">
    <source>
        <dbReference type="Proteomes" id="UP000182762"/>
    </source>
</evidence>
<evidence type="ECO:0000313" key="1">
    <source>
        <dbReference type="EMBL" id="SFQ86542.1"/>
    </source>
</evidence>
<protein>
    <submittedName>
        <fullName evidence="1">Uncharacterized protein</fullName>
    </submittedName>
</protein>
<accession>A0A1I6C026</accession>
<dbReference type="Proteomes" id="UP000182762">
    <property type="component" value="Unassembled WGS sequence"/>
</dbReference>
<dbReference type="GeneID" id="93713189"/>
<reference evidence="1 2" key="1">
    <citation type="submission" date="2016-10" db="EMBL/GenBank/DDBJ databases">
        <authorList>
            <person name="Varghese N."/>
            <person name="Submissions S."/>
        </authorList>
    </citation>
    <scope>NUCLEOTIDE SEQUENCE [LARGE SCALE GENOMIC DNA]</scope>
    <source>
        <strain evidence="1 2">DSM 13796</strain>
    </source>
</reference>
<proteinExistence type="predicted"/>
<dbReference type="EMBL" id="FOXX01000019">
    <property type="protein sequence ID" value="SFQ86542.1"/>
    <property type="molecule type" value="Genomic_DNA"/>
</dbReference>
<organism evidence="1 2">
    <name type="scientific">Priestia endophytica DSM 13796</name>
    <dbReference type="NCBI Taxonomy" id="1121089"/>
    <lineage>
        <taxon>Bacteria</taxon>
        <taxon>Bacillati</taxon>
        <taxon>Bacillota</taxon>
        <taxon>Bacilli</taxon>
        <taxon>Bacillales</taxon>
        <taxon>Bacillaceae</taxon>
        <taxon>Priestia</taxon>
    </lineage>
</organism>
<comment type="caution">
    <text evidence="1">The sequence shown here is derived from an EMBL/GenBank/DDBJ whole genome shotgun (WGS) entry which is preliminary data.</text>
</comment>